<dbReference type="RefSeq" id="WP_345341863.1">
    <property type="nucleotide sequence ID" value="NZ_BAABLI010000032.1"/>
</dbReference>
<sequence>MLGQHRIFADHYQFYVFDSESDPHEVDEEWSDETVKKGFIGGKNSVHVITYGDYNDHSVRLFLSAPKTELVERDHEVTTTIEVASGNVRLSSPAYSREDEPVFKVPAGKYVLTVRSVNLGSEDPDAVDLNDNEFLKQEHLERYELYFQLAV</sequence>
<name>A0ABW4XQ66_9GAMM</name>
<accession>A0ABW4XQ66</accession>
<dbReference type="InterPro" id="IPR038691">
    <property type="entry name" value="ComJ_sf"/>
</dbReference>
<evidence type="ECO:0000313" key="2">
    <source>
        <dbReference type="Proteomes" id="UP001597380"/>
    </source>
</evidence>
<dbReference type="Proteomes" id="UP001597380">
    <property type="component" value="Unassembled WGS sequence"/>
</dbReference>
<dbReference type="Gene3D" id="2.60.34.30">
    <property type="entry name" value="Competence, DNA-entry nuclease inhibitor, ComJ"/>
    <property type="match status" value="1"/>
</dbReference>
<gene>
    <name evidence="1" type="primary">comJ</name>
    <name evidence="1" type="ORF">ACFSJ3_16980</name>
</gene>
<organism evidence="1 2">
    <name type="scientific">Corallincola platygyrae</name>
    <dbReference type="NCBI Taxonomy" id="1193278"/>
    <lineage>
        <taxon>Bacteria</taxon>
        <taxon>Pseudomonadati</taxon>
        <taxon>Pseudomonadota</taxon>
        <taxon>Gammaproteobacteria</taxon>
        <taxon>Alteromonadales</taxon>
        <taxon>Psychromonadaceae</taxon>
        <taxon>Corallincola</taxon>
    </lineage>
</organism>
<protein>
    <submittedName>
        <fullName evidence="1">Competence protein ComJ</fullName>
    </submittedName>
</protein>
<keyword evidence="2" id="KW-1185">Reference proteome</keyword>
<dbReference type="Pfam" id="PF11033">
    <property type="entry name" value="ComJ"/>
    <property type="match status" value="1"/>
</dbReference>
<proteinExistence type="predicted"/>
<evidence type="ECO:0000313" key="1">
    <source>
        <dbReference type="EMBL" id="MFD2097686.1"/>
    </source>
</evidence>
<comment type="caution">
    <text evidence="1">The sequence shown here is derived from an EMBL/GenBank/DDBJ whole genome shotgun (WGS) entry which is preliminary data.</text>
</comment>
<dbReference type="InterPro" id="IPR020354">
    <property type="entry name" value="Competence_nuclease_inhibitor"/>
</dbReference>
<dbReference type="EMBL" id="JBHUHT010000028">
    <property type="protein sequence ID" value="MFD2097686.1"/>
    <property type="molecule type" value="Genomic_DNA"/>
</dbReference>
<reference evidence="2" key="1">
    <citation type="journal article" date="2019" name="Int. J. Syst. Evol. Microbiol.">
        <title>The Global Catalogue of Microorganisms (GCM) 10K type strain sequencing project: providing services to taxonomists for standard genome sequencing and annotation.</title>
        <authorList>
            <consortium name="The Broad Institute Genomics Platform"/>
            <consortium name="The Broad Institute Genome Sequencing Center for Infectious Disease"/>
            <person name="Wu L."/>
            <person name="Ma J."/>
        </authorList>
    </citation>
    <scope>NUCLEOTIDE SEQUENCE [LARGE SCALE GENOMIC DNA]</scope>
    <source>
        <strain evidence="2">CGMCC 1.10992</strain>
    </source>
</reference>